<sequence length="131" mass="14906">MRKVQGDAVIRVASEDTIDALKGEASTTIVRKVPIGVAPVDCPRDCLVMYAVQPHMNALRSIGKGSWMFYYMFEILEVLKNGDRNIFPYLTAVINKMAQHTCHVKMYKGGRREEVKMCGTIYHRLTSNVYF</sequence>
<dbReference type="SUPFAM" id="SSF52129">
    <property type="entry name" value="Caspase-like"/>
    <property type="match status" value="1"/>
</dbReference>
<protein>
    <submittedName>
        <fullName evidence="1">Uncharacterized protein</fullName>
    </submittedName>
</protein>
<reference evidence="1" key="1">
    <citation type="journal article" date="2019" name="bioRxiv">
        <title>The Genome of the Zebra Mussel, Dreissena polymorpha: A Resource for Invasive Species Research.</title>
        <authorList>
            <person name="McCartney M.A."/>
            <person name="Auch B."/>
            <person name="Kono T."/>
            <person name="Mallez S."/>
            <person name="Zhang Y."/>
            <person name="Obille A."/>
            <person name="Becker A."/>
            <person name="Abrahante J.E."/>
            <person name="Garbe J."/>
            <person name="Badalamenti J.P."/>
            <person name="Herman A."/>
            <person name="Mangelson H."/>
            <person name="Liachko I."/>
            <person name="Sullivan S."/>
            <person name="Sone E.D."/>
            <person name="Koren S."/>
            <person name="Silverstein K.A.T."/>
            <person name="Beckman K.B."/>
            <person name="Gohl D.M."/>
        </authorList>
    </citation>
    <scope>NUCLEOTIDE SEQUENCE</scope>
    <source>
        <strain evidence="1">Duluth1</strain>
        <tissue evidence="1">Whole animal</tissue>
    </source>
</reference>
<gene>
    <name evidence="1" type="ORF">DPMN_109787</name>
</gene>
<dbReference type="Proteomes" id="UP000828390">
    <property type="component" value="Unassembled WGS sequence"/>
</dbReference>
<comment type="caution">
    <text evidence="1">The sequence shown here is derived from an EMBL/GenBank/DDBJ whole genome shotgun (WGS) entry which is preliminary data.</text>
</comment>
<name>A0A9D4QNA0_DREPO</name>
<dbReference type="AlphaFoldDB" id="A0A9D4QNA0"/>
<reference evidence="1" key="2">
    <citation type="submission" date="2020-11" db="EMBL/GenBank/DDBJ databases">
        <authorList>
            <person name="McCartney M.A."/>
            <person name="Auch B."/>
            <person name="Kono T."/>
            <person name="Mallez S."/>
            <person name="Becker A."/>
            <person name="Gohl D.M."/>
            <person name="Silverstein K.A.T."/>
            <person name="Koren S."/>
            <person name="Bechman K.B."/>
            <person name="Herman A."/>
            <person name="Abrahante J.E."/>
            <person name="Garbe J."/>
        </authorList>
    </citation>
    <scope>NUCLEOTIDE SEQUENCE</scope>
    <source>
        <strain evidence="1">Duluth1</strain>
        <tissue evidence="1">Whole animal</tissue>
    </source>
</reference>
<proteinExistence type="predicted"/>
<organism evidence="1 2">
    <name type="scientific">Dreissena polymorpha</name>
    <name type="common">Zebra mussel</name>
    <name type="synonym">Mytilus polymorpha</name>
    <dbReference type="NCBI Taxonomy" id="45954"/>
    <lineage>
        <taxon>Eukaryota</taxon>
        <taxon>Metazoa</taxon>
        <taxon>Spiralia</taxon>
        <taxon>Lophotrochozoa</taxon>
        <taxon>Mollusca</taxon>
        <taxon>Bivalvia</taxon>
        <taxon>Autobranchia</taxon>
        <taxon>Heteroconchia</taxon>
        <taxon>Euheterodonta</taxon>
        <taxon>Imparidentia</taxon>
        <taxon>Neoheterodontei</taxon>
        <taxon>Myida</taxon>
        <taxon>Dreissenoidea</taxon>
        <taxon>Dreissenidae</taxon>
        <taxon>Dreissena</taxon>
    </lineage>
</organism>
<dbReference type="EMBL" id="JAIWYP010000004">
    <property type="protein sequence ID" value="KAH3836417.1"/>
    <property type="molecule type" value="Genomic_DNA"/>
</dbReference>
<evidence type="ECO:0000313" key="1">
    <source>
        <dbReference type="EMBL" id="KAH3836417.1"/>
    </source>
</evidence>
<dbReference type="Gene3D" id="3.30.70.1470">
    <property type="entry name" value="Caspase-like"/>
    <property type="match status" value="1"/>
</dbReference>
<evidence type="ECO:0000313" key="2">
    <source>
        <dbReference type="Proteomes" id="UP000828390"/>
    </source>
</evidence>
<keyword evidence="2" id="KW-1185">Reference proteome</keyword>
<accession>A0A9D4QNA0</accession>
<dbReference type="InterPro" id="IPR029030">
    <property type="entry name" value="Caspase-like_dom_sf"/>
</dbReference>